<accession>A0A6I4MAL9</accession>
<dbReference type="EMBL" id="WBMS02000016">
    <property type="protein sequence ID" value="MWA02812.1"/>
    <property type="molecule type" value="Genomic_DNA"/>
</dbReference>
<evidence type="ECO:0000259" key="1">
    <source>
        <dbReference type="PROSITE" id="PS50943"/>
    </source>
</evidence>
<protein>
    <submittedName>
        <fullName evidence="2">Helix-turn-helix domain-containing protein</fullName>
    </submittedName>
</protein>
<sequence>MTPGDDGPVLSGWLLGNALANARKASGESVASISRELGVHPQTVRRWENAEVTPSVLVLRGLCAQYGVPPDKQDELEELRERASRPGWWNGSGDWPDATAELLGMEMAAVRIRAWDLTAIPGLLQTPAYARHVIKAVDPSIPPPRVDSGVELRMGRQNEVFGGAVREAVFMIDEAALARMPGGPALRRAQIARLLVPPPAVTVQVMPFSAGPHPALGSFMAFDFDSEVISAGVFVEGSVTGRSRVEIGKAVARYEQVWAWLQAKALTAKQTTEHLEKMMERIDPNEEP</sequence>
<comment type="caution">
    <text evidence="2">The sequence shown here is derived from an EMBL/GenBank/DDBJ whole genome shotgun (WGS) entry which is preliminary data.</text>
</comment>
<gene>
    <name evidence="2" type="ORF">F8568_021015</name>
</gene>
<keyword evidence="3" id="KW-1185">Reference proteome</keyword>
<dbReference type="Pfam" id="PF19054">
    <property type="entry name" value="DUF5753"/>
    <property type="match status" value="1"/>
</dbReference>
<dbReference type="SMART" id="SM00530">
    <property type="entry name" value="HTH_XRE"/>
    <property type="match status" value="1"/>
</dbReference>
<evidence type="ECO:0000313" key="2">
    <source>
        <dbReference type="EMBL" id="MWA02812.1"/>
    </source>
</evidence>
<dbReference type="RefSeq" id="WP_151595367.1">
    <property type="nucleotide sequence ID" value="NZ_WBMS02000016.1"/>
</dbReference>
<evidence type="ECO:0000313" key="3">
    <source>
        <dbReference type="Proteomes" id="UP000462055"/>
    </source>
</evidence>
<dbReference type="Pfam" id="PF13560">
    <property type="entry name" value="HTH_31"/>
    <property type="match status" value="1"/>
</dbReference>
<dbReference type="SUPFAM" id="SSF47413">
    <property type="entry name" value="lambda repressor-like DNA-binding domains"/>
    <property type="match status" value="1"/>
</dbReference>
<reference evidence="2" key="1">
    <citation type="submission" date="2019-12" db="EMBL/GenBank/DDBJ databases">
        <title>Actinomadura physcomitrii sp. nov., a novel actinomycete isolated from moss [Physcomitrium sphaericum (Ludw) Fuernr].</title>
        <authorList>
            <person name="Zhuang X."/>
        </authorList>
    </citation>
    <scope>NUCLEOTIDE SEQUENCE [LARGE SCALE GENOMIC DNA]</scope>
    <source>
        <strain evidence="2">LD22</strain>
    </source>
</reference>
<name>A0A6I4MAL9_9ACTN</name>
<dbReference type="InterPro" id="IPR010982">
    <property type="entry name" value="Lambda_DNA-bd_dom_sf"/>
</dbReference>
<dbReference type="GO" id="GO:0003677">
    <property type="term" value="F:DNA binding"/>
    <property type="evidence" value="ECO:0007669"/>
    <property type="project" value="InterPro"/>
</dbReference>
<proteinExistence type="predicted"/>
<dbReference type="CDD" id="cd00093">
    <property type="entry name" value="HTH_XRE"/>
    <property type="match status" value="1"/>
</dbReference>
<dbReference type="AlphaFoldDB" id="A0A6I4MAL9"/>
<dbReference type="Proteomes" id="UP000462055">
    <property type="component" value="Unassembled WGS sequence"/>
</dbReference>
<dbReference type="InterPro" id="IPR043917">
    <property type="entry name" value="DUF5753"/>
</dbReference>
<dbReference type="PROSITE" id="PS50943">
    <property type="entry name" value="HTH_CROC1"/>
    <property type="match status" value="1"/>
</dbReference>
<organism evidence="2 3">
    <name type="scientific">Actinomadura physcomitrii</name>
    <dbReference type="NCBI Taxonomy" id="2650748"/>
    <lineage>
        <taxon>Bacteria</taxon>
        <taxon>Bacillati</taxon>
        <taxon>Actinomycetota</taxon>
        <taxon>Actinomycetes</taxon>
        <taxon>Streptosporangiales</taxon>
        <taxon>Thermomonosporaceae</taxon>
        <taxon>Actinomadura</taxon>
    </lineage>
</organism>
<dbReference type="Gene3D" id="1.10.260.40">
    <property type="entry name" value="lambda repressor-like DNA-binding domains"/>
    <property type="match status" value="1"/>
</dbReference>
<feature type="domain" description="HTH cro/C1-type" evidence="1">
    <location>
        <begin position="19"/>
        <end position="73"/>
    </location>
</feature>
<dbReference type="InterPro" id="IPR001387">
    <property type="entry name" value="Cro/C1-type_HTH"/>
</dbReference>